<evidence type="ECO:0000256" key="3">
    <source>
        <dbReference type="ARBA" id="ARBA00022801"/>
    </source>
</evidence>
<evidence type="ECO:0000313" key="10">
    <source>
        <dbReference type="Proteomes" id="UP001055437"/>
    </source>
</evidence>
<keyword evidence="5 6" id="KW-0119">Carbohydrate metabolism</keyword>
<dbReference type="PANTHER" id="PTHR31609:SF1">
    <property type="entry name" value="CARBOHYDRATE DEACETYLASE"/>
    <property type="match status" value="1"/>
</dbReference>
<keyword evidence="2 6" id="KW-0479">Metal-binding</keyword>
<dbReference type="SUPFAM" id="SSF88713">
    <property type="entry name" value="Glycoside hydrolase/deacetylase"/>
    <property type="match status" value="1"/>
</dbReference>
<dbReference type="EC" id="3.5.1.-" evidence="6"/>
<name>A0A9N7JM07_CLOSE</name>
<evidence type="ECO:0000256" key="4">
    <source>
        <dbReference type="ARBA" id="ARBA00022842"/>
    </source>
</evidence>
<proteinExistence type="inferred from homology"/>
<feature type="binding site" evidence="6">
    <location>
        <position position="121"/>
    </location>
    <ligand>
        <name>Mg(2+)</name>
        <dbReference type="ChEBI" id="CHEBI:18420"/>
    </ligand>
</feature>
<dbReference type="GO" id="GO:0046872">
    <property type="term" value="F:metal ion binding"/>
    <property type="evidence" value="ECO:0007669"/>
    <property type="project" value="UniProtKB-KW"/>
</dbReference>
<feature type="binding site" evidence="6">
    <location>
        <position position="59"/>
    </location>
    <ligand>
        <name>Mg(2+)</name>
        <dbReference type="ChEBI" id="CHEBI:18420"/>
    </ligand>
</feature>
<comment type="subunit">
    <text evidence="6">Homodimer.</text>
</comment>
<evidence type="ECO:0000256" key="1">
    <source>
        <dbReference type="ARBA" id="ARBA00001946"/>
    </source>
</evidence>
<organism evidence="7 9">
    <name type="scientific">Clostridium septicum</name>
    <dbReference type="NCBI Taxonomy" id="1504"/>
    <lineage>
        <taxon>Bacteria</taxon>
        <taxon>Bacillati</taxon>
        <taxon>Bacillota</taxon>
        <taxon>Clostridia</taxon>
        <taxon>Eubacteriales</taxon>
        <taxon>Clostridiaceae</taxon>
        <taxon>Clostridium</taxon>
    </lineage>
</organism>
<dbReference type="AlphaFoldDB" id="A0A9N7JM07"/>
<evidence type="ECO:0000256" key="5">
    <source>
        <dbReference type="ARBA" id="ARBA00023277"/>
    </source>
</evidence>
<evidence type="ECO:0000256" key="6">
    <source>
        <dbReference type="HAMAP-Rule" id="MF_01246"/>
    </source>
</evidence>
<dbReference type="PANTHER" id="PTHR31609">
    <property type="entry name" value="YDJC DEACETYLASE FAMILY MEMBER"/>
    <property type="match status" value="1"/>
</dbReference>
<dbReference type="Proteomes" id="UP000280586">
    <property type="component" value="Chromosome"/>
</dbReference>
<evidence type="ECO:0000313" key="9">
    <source>
        <dbReference type="Proteomes" id="UP000280586"/>
    </source>
</evidence>
<evidence type="ECO:0000256" key="2">
    <source>
        <dbReference type="ARBA" id="ARBA00022723"/>
    </source>
</evidence>
<dbReference type="RefSeq" id="WP_066673597.1">
    <property type="nucleotide sequence ID" value="NZ_CABMIZ010000001.1"/>
</dbReference>
<dbReference type="InterPro" id="IPR006879">
    <property type="entry name" value="YdjC-like"/>
</dbReference>
<dbReference type="NCBIfam" id="NF002559">
    <property type="entry name" value="PRK02134.1"/>
    <property type="match status" value="1"/>
</dbReference>
<dbReference type="InterPro" id="IPR011330">
    <property type="entry name" value="Glyco_hydro/deAcase_b/a-brl"/>
</dbReference>
<comment type="cofactor">
    <cofactor evidence="1 6">
        <name>Mg(2+)</name>
        <dbReference type="ChEBI" id="CHEBI:18420"/>
    </cofactor>
</comment>
<dbReference type="Proteomes" id="UP001055437">
    <property type="component" value="Chromosome"/>
</dbReference>
<dbReference type="EMBL" id="CP099799">
    <property type="protein sequence ID" value="USS01726.1"/>
    <property type="molecule type" value="Genomic_DNA"/>
</dbReference>
<dbReference type="HAMAP" id="MF_01246">
    <property type="entry name" value="COD"/>
    <property type="match status" value="1"/>
</dbReference>
<keyword evidence="10" id="KW-1185">Reference proteome</keyword>
<dbReference type="Gene3D" id="3.20.20.370">
    <property type="entry name" value="Glycoside hydrolase/deacetylase"/>
    <property type="match status" value="1"/>
</dbReference>
<reference evidence="7 9" key="1">
    <citation type="submission" date="2017-09" db="EMBL/GenBank/DDBJ databases">
        <authorList>
            <person name="Thomas P."/>
            <person name="Seyboldt C."/>
        </authorList>
    </citation>
    <scope>NUCLEOTIDE SEQUENCE [LARGE SCALE GENOMIC DNA]</scope>
    <source>
        <strain evidence="7 9">DSM 7534</strain>
    </source>
</reference>
<reference evidence="8" key="2">
    <citation type="submission" date="2022-06" db="EMBL/GenBank/DDBJ databases">
        <authorList>
            <person name="Holder M.E."/>
            <person name="Ajami N.J."/>
            <person name="Petrosino J.F."/>
        </authorList>
    </citation>
    <scope>NUCLEOTIDE SEQUENCE</scope>
    <source>
        <strain evidence="8">RMA 8861</strain>
    </source>
</reference>
<keyword evidence="4 6" id="KW-0460">Magnesium</keyword>
<comment type="function">
    <text evidence="6">Probably catalyzes the deacetylation of acetylated carbohydrates an important step in the degradation of oligosaccharides.</text>
</comment>
<dbReference type="EMBL" id="CP023671">
    <property type="protein sequence ID" value="AYE35129.1"/>
    <property type="molecule type" value="Genomic_DNA"/>
</dbReference>
<protein>
    <recommendedName>
        <fullName evidence="6">Carbohydrate deacetylase</fullName>
        <ecNumber evidence="6">3.5.1.-</ecNumber>
    </recommendedName>
</protein>
<dbReference type="KEGG" id="csep:CP523_12265"/>
<gene>
    <name evidence="8" type="primary">chbG</name>
    <name evidence="7" type="ORF">CP523_12265</name>
    <name evidence="8" type="ORF">NH397_04640</name>
</gene>
<dbReference type="GO" id="GO:0000272">
    <property type="term" value="P:polysaccharide catabolic process"/>
    <property type="evidence" value="ECO:0007669"/>
    <property type="project" value="InterPro"/>
</dbReference>
<evidence type="ECO:0000313" key="7">
    <source>
        <dbReference type="EMBL" id="AYE35129.1"/>
    </source>
</evidence>
<keyword evidence="3 6" id="KW-0378">Hydrolase</keyword>
<dbReference type="OrthoDB" id="9774177at2"/>
<accession>A0A9N7JM07</accession>
<evidence type="ECO:0000313" key="8">
    <source>
        <dbReference type="EMBL" id="USS01726.1"/>
    </source>
</evidence>
<dbReference type="GO" id="GO:0019213">
    <property type="term" value="F:deacetylase activity"/>
    <property type="evidence" value="ECO:0007669"/>
    <property type="project" value="TreeGrafter"/>
</dbReference>
<comment type="similarity">
    <text evidence="6">Belongs to the YdjC deacetylase family.</text>
</comment>
<dbReference type="CDD" id="cd10803">
    <property type="entry name" value="YdjC_EF3048_like"/>
    <property type="match status" value="1"/>
</dbReference>
<dbReference type="InterPro" id="IPR022948">
    <property type="entry name" value="COD_ChbG_bac"/>
</dbReference>
<dbReference type="GO" id="GO:0016811">
    <property type="term" value="F:hydrolase activity, acting on carbon-nitrogen (but not peptide) bonds, in linear amides"/>
    <property type="evidence" value="ECO:0007669"/>
    <property type="project" value="UniProtKB-UniRule"/>
</dbReference>
<sequence>MKLIVNSDDFGISKSVTLGIIEAHKNGVVTSTTLMCNMENAKEAVELSREFKDLGVGIHLVLTAGYPLAKGVSSLIDESGKFLKIDKIREVAKIEDIRKEFKCQMEKFLSFGIKPTHIDTHHHVHSIPKVLEVVKELALEYNLPIRILENERESISREIKGVDKFVGSFYDNENITVENFIDILEKNKDVKVLEIMCHPGYLDDYILNNSSYSIQRTKELKTLTNNKIKEYINKNKIDLINYKNI</sequence>
<dbReference type="GeneID" id="303561461"/>
<dbReference type="Pfam" id="PF04794">
    <property type="entry name" value="YdjC"/>
    <property type="match status" value="1"/>
</dbReference>